<dbReference type="Pfam" id="PF03551">
    <property type="entry name" value="PadR"/>
    <property type="match status" value="1"/>
</dbReference>
<dbReference type="Proteomes" id="UP001210865">
    <property type="component" value="Chromosome"/>
</dbReference>
<dbReference type="PANTHER" id="PTHR33169:SF14">
    <property type="entry name" value="TRANSCRIPTIONAL REGULATOR RV3488"/>
    <property type="match status" value="1"/>
</dbReference>
<dbReference type="PANTHER" id="PTHR33169">
    <property type="entry name" value="PADR-FAMILY TRANSCRIPTIONAL REGULATOR"/>
    <property type="match status" value="1"/>
</dbReference>
<dbReference type="InterPro" id="IPR052509">
    <property type="entry name" value="Metal_resp_DNA-bind_regulator"/>
</dbReference>
<sequence>MDIASWQAQLRKGATELVVLSILIHGEAYGLQILQAANANGDLVTDGALYPLLSRLEKSGKIAAHWVIPDGGGNPRKYYELTLEGRALVTDMQTVWVHFRTNIAALVEDNDA</sequence>
<evidence type="ECO:0000313" key="3">
    <source>
        <dbReference type="Proteomes" id="UP001210865"/>
    </source>
</evidence>
<organism evidence="2 3">
    <name type="scientific">Sphingomonas abietis</name>
    <dbReference type="NCBI Taxonomy" id="3012344"/>
    <lineage>
        <taxon>Bacteria</taxon>
        <taxon>Pseudomonadati</taxon>
        <taxon>Pseudomonadota</taxon>
        <taxon>Alphaproteobacteria</taxon>
        <taxon>Sphingomonadales</taxon>
        <taxon>Sphingomonadaceae</taxon>
        <taxon>Sphingomonas</taxon>
    </lineage>
</organism>
<evidence type="ECO:0000259" key="1">
    <source>
        <dbReference type="Pfam" id="PF03551"/>
    </source>
</evidence>
<dbReference type="RefSeq" id="WP_270076129.1">
    <property type="nucleotide sequence ID" value="NZ_CP115174.1"/>
</dbReference>
<dbReference type="EMBL" id="CP115174">
    <property type="protein sequence ID" value="WBO21480.1"/>
    <property type="molecule type" value="Genomic_DNA"/>
</dbReference>
<evidence type="ECO:0000313" key="2">
    <source>
        <dbReference type="EMBL" id="WBO21480.1"/>
    </source>
</evidence>
<dbReference type="InterPro" id="IPR036390">
    <property type="entry name" value="WH_DNA-bd_sf"/>
</dbReference>
<reference evidence="2 3" key="1">
    <citation type="submission" date="2022-12" db="EMBL/GenBank/DDBJ databases">
        <title>Sphingomonas abieness sp. nov., an endophytic bacterium isolated from Abies koreana.</title>
        <authorList>
            <person name="Jiang L."/>
            <person name="Lee J."/>
        </authorList>
    </citation>
    <scope>NUCLEOTIDE SEQUENCE [LARGE SCALE GENOMIC DNA]</scope>
    <source>
        <strain evidence="3">PAMB 00755</strain>
    </source>
</reference>
<dbReference type="InterPro" id="IPR005149">
    <property type="entry name" value="Tscrpt_reg_PadR_N"/>
</dbReference>
<keyword evidence="3" id="KW-1185">Reference proteome</keyword>
<protein>
    <submittedName>
        <fullName evidence="2">PadR family transcriptional regulator</fullName>
    </submittedName>
</protein>
<accession>A0ABY7NL01</accession>
<gene>
    <name evidence="2" type="ORF">PBT88_15000</name>
</gene>
<feature type="domain" description="Transcription regulator PadR N-terminal" evidence="1">
    <location>
        <begin position="19"/>
        <end position="88"/>
    </location>
</feature>
<name>A0ABY7NL01_9SPHN</name>
<dbReference type="SUPFAM" id="SSF46785">
    <property type="entry name" value="Winged helix' DNA-binding domain"/>
    <property type="match status" value="1"/>
</dbReference>
<dbReference type="InterPro" id="IPR036388">
    <property type="entry name" value="WH-like_DNA-bd_sf"/>
</dbReference>
<proteinExistence type="predicted"/>
<dbReference type="Gene3D" id="1.10.10.10">
    <property type="entry name" value="Winged helix-like DNA-binding domain superfamily/Winged helix DNA-binding domain"/>
    <property type="match status" value="1"/>
</dbReference>